<protein>
    <submittedName>
        <fullName evidence="1">Uncharacterized protein</fullName>
    </submittedName>
</protein>
<dbReference type="PANTHER" id="PTHR14303">
    <property type="entry name" value="DNA POLYMERASE DELTA SUBUNIT 4"/>
    <property type="match status" value="1"/>
</dbReference>
<proteinExistence type="predicted"/>
<dbReference type="InterPro" id="IPR007218">
    <property type="entry name" value="DNA_pol_delta_4"/>
</dbReference>
<dbReference type="PANTHER" id="PTHR14303:SF0">
    <property type="entry name" value="DNA POLYMERASE DELTA SUBUNIT 4"/>
    <property type="match status" value="1"/>
</dbReference>
<dbReference type="EMBL" id="JANVFT010000105">
    <property type="protein sequence ID" value="KAJ4467794.1"/>
    <property type="molecule type" value="Genomic_DNA"/>
</dbReference>
<evidence type="ECO:0000313" key="1">
    <source>
        <dbReference type="EMBL" id="KAJ4467794.1"/>
    </source>
</evidence>
<reference evidence="1" key="1">
    <citation type="submission" date="2022-08" db="EMBL/GenBank/DDBJ databases">
        <title>A Global Phylogenomic Analysis of the Shiitake Genus Lentinula.</title>
        <authorList>
            <consortium name="DOE Joint Genome Institute"/>
            <person name="Sierra-Patev S."/>
            <person name="Min B."/>
            <person name="Naranjo-Ortiz M."/>
            <person name="Looney B."/>
            <person name="Konkel Z."/>
            <person name="Slot J.C."/>
            <person name="Sakamoto Y."/>
            <person name="Steenwyk J.L."/>
            <person name="Rokas A."/>
            <person name="Carro J."/>
            <person name="Camarero S."/>
            <person name="Ferreira P."/>
            <person name="Molpeceres G."/>
            <person name="Ruiz-Duenas F.J."/>
            <person name="Serrano A."/>
            <person name="Henrissat B."/>
            <person name="Drula E."/>
            <person name="Hughes K.W."/>
            <person name="Mata J.L."/>
            <person name="Ishikawa N.K."/>
            <person name="Vargas-Isla R."/>
            <person name="Ushijima S."/>
            <person name="Smith C.A."/>
            <person name="Ahrendt S."/>
            <person name="Andreopoulos W."/>
            <person name="He G."/>
            <person name="Labutti K."/>
            <person name="Lipzen A."/>
            <person name="Ng V."/>
            <person name="Riley R."/>
            <person name="Sandor L."/>
            <person name="Barry K."/>
            <person name="Martinez A.T."/>
            <person name="Xiao Y."/>
            <person name="Gibbons J.G."/>
            <person name="Terashima K."/>
            <person name="Grigoriev I.V."/>
            <person name="Hibbett D.S."/>
        </authorList>
    </citation>
    <scope>NUCLEOTIDE SEQUENCE</scope>
    <source>
        <strain evidence="1">RHP3577 ss4</strain>
    </source>
</reference>
<keyword evidence="2" id="KW-1185">Reference proteome</keyword>
<name>A0ABQ8V6C4_9AGAR</name>
<accession>A0ABQ8V6C4</accession>
<gene>
    <name evidence="1" type="ORF">C8R41DRAFT_855134</name>
</gene>
<dbReference type="Proteomes" id="UP001150217">
    <property type="component" value="Unassembled WGS sequence"/>
</dbReference>
<sequence length="115" mass="13078">MYIYIPSSPRIYLFIYSFITSLSSVHLLRASLFRNSITEDSVGFAALTCLQAFDHQSDYGPSVGMTRMFRWDRANTLGLDPPLEVLLLLLEVEQVGHHPWIYSGLTSLLCSNYEV</sequence>
<organism evidence="1 2">
    <name type="scientific">Lentinula lateritia</name>
    <dbReference type="NCBI Taxonomy" id="40482"/>
    <lineage>
        <taxon>Eukaryota</taxon>
        <taxon>Fungi</taxon>
        <taxon>Dikarya</taxon>
        <taxon>Basidiomycota</taxon>
        <taxon>Agaricomycotina</taxon>
        <taxon>Agaricomycetes</taxon>
        <taxon>Agaricomycetidae</taxon>
        <taxon>Agaricales</taxon>
        <taxon>Marasmiineae</taxon>
        <taxon>Omphalotaceae</taxon>
        <taxon>Lentinula</taxon>
    </lineage>
</organism>
<evidence type="ECO:0000313" key="2">
    <source>
        <dbReference type="Proteomes" id="UP001150217"/>
    </source>
</evidence>
<comment type="caution">
    <text evidence="1">The sequence shown here is derived from an EMBL/GenBank/DDBJ whole genome shotgun (WGS) entry which is preliminary data.</text>
</comment>
<dbReference type="Pfam" id="PF04081">
    <property type="entry name" value="DNA_pol_delta_4"/>
    <property type="match status" value="1"/>
</dbReference>